<name>A0ABS4IW56_9BACL</name>
<dbReference type="InterPro" id="IPR036390">
    <property type="entry name" value="WH_DNA-bd_sf"/>
</dbReference>
<reference evidence="4 5" key="1">
    <citation type="submission" date="2021-03" db="EMBL/GenBank/DDBJ databases">
        <title>Genomic Encyclopedia of Type Strains, Phase IV (KMG-IV): sequencing the most valuable type-strain genomes for metagenomic binning, comparative biology and taxonomic classification.</title>
        <authorList>
            <person name="Goeker M."/>
        </authorList>
    </citation>
    <scope>NUCLEOTIDE SEQUENCE [LARGE SCALE GENOMIC DNA]</scope>
    <source>
        <strain evidence="4 5">DSM 26048</strain>
    </source>
</reference>
<dbReference type="PANTHER" id="PTHR30363:SF44">
    <property type="entry name" value="AGA OPERON TRANSCRIPTIONAL REPRESSOR-RELATED"/>
    <property type="match status" value="1"/>
</dbReference>
<organism evidence="4 5">
    <name type="scientific">Paenibacillus eucommiae</name>
    <dbReference type="NCBI Taxonomy" id="1355755"/>
    <lineage>
        <taxon>Bacteria</taxon>
        <taxon>Bacillati</taxon>
        <taxon>Bacillota</taxon>
        <taxon>Bacilli</taxon>
        <taxon>Bacillales</taxon>
        <taxon>Paenibacillaceae</taxon>
        <taxon>Paenibacillus</taxon>
    </lineage>
</organism>
<evidence type="ECO:0000259" key="3">
    <source>
        <dbReference type="PROSITE" id="PS51000"/>
    </source>
</evidence>
<dbReference type="SMART" id="SM00420">
    <property type="entry name" value="HTH_DEOR"/>
    <property type="match status" value="1"/>
</dbReference>
<sequence length="252" mass="28083">MYASQRRKEIIKMTRERSYISVAELRKFFDVSEVTIRSDLRMLEAEGKIERNYGGATIKDIAIPPFSEVTMLLNDAKKSIARTAAELIHQGDSLFLDASTTTLLLSEYVAEMDNVTVISNSIPIFDQLKEYSRGTLISIPGALNPITQSFVGPLAEQMIDNLRVSKAFIAPKGILPEGLRDHIMLEAAIRKKMIESADEVIVLADHSKFTTQQTIFSIASFDVVSTVVTDRNPDPVFQELFQAKGIKLLVAE</sequence>
<comment type="caution">
    <text evidence="4">The sequence shown here is derived from an EMBL/GenBank/DDBJ whole genome shotgun (WGS) entry which is preliminary data.</text>
</comment>
<dbReference type="RefSeq" id="WP_209971499.1">
    <property type="nucleotide sequence ID" value="NZ_JAGGLB010000006.1"/>
</dbReference>
<dbReference type="InterPro" id="IPR037171">
    <property type="entry name" value="NagB/RpiA_transferase-like"/>
</dbReference>
<dbReference type="InterPro" id="IPR001034">
    <property type="entry name" value="DeoR_HTH"/>
</dbReference>
<keyword evidence="2" id="KW-0804">Transcription</keyword>
<accession>A0ABS4IW56</accession>
<keyword evidence="5" id="KW-1185">Reference proteome</keyword>
<evidence type="ECO:0000256" key="2">
    <source>
        <dbReference type="ARBA" id="ARBA00023163"/>
    </source>
</evidence>
<dbReference type="PRINTS" id="PR00037">
    <property type="entry name" value="HTHLACR"/>
</dbReference>
<dbReference type="EMBL" id="JAGGLB010000006">
    <property type="protein sequence ID" value="MBP1990734.1"/>
    <property type="molecule type" value="Genomic_DNA"/>
</dbReference>
<gene>
    <name evidence="4" type="ORF">J2Z66_002340</name>
</gene>
<evidence type="ECO:0000313" key="4">
    <source>
        <dbReference type="EMBL" id="MBP1990734.1"/>
    </source>
</evidence>
<dbReference type="SUPFAM" id="SSF46785">
    <property type="entry name" value="Winged helix' DNA-binding domain"/>
    <property type="match status" value="1"/>
</dbReference>
<keyword evidence="1" id="KW-0805">Transcription regulation</keyword>
<proteinExistence type="predicted"/>
<evidence type="ECO:0000313" key="5">
    <source>
        <dbReference type="Proteomes" id="UP001519287"/>
    </source>
</evidence>
<dbReference type="SUPFAM" id="SSF100950">
    <property type="entry name" value="NagB/RpiA/CoA transferase-like"/>
    <property type="match status" value="1"/>
</dbReference>
<dbReference type="SMART" id="SM01134">
    <property type="entry name" value="DeoRC"/>
    <property type="match status" value="1"/>
</dbReference>
<dbReference type="Pfam" id="PF08220">
    <property type="entry name" value="HTH_DeoR"/>
    <property type="match status" value="1"/>
</dbReference>
<dbReference type="InterPro" id="IPR014036">
    <property type="entry name" value="DeoR-like_C"/>
</dbReference>
<evidence type="ECO:0000256" key="1">
    <source>
        <dbReference type="ARBA" id="ARBA00023015"/>
    </source>
</evidence>
<dbReference type="Proteomes" id="UP001519287">
    <property type="component" value="Unassembled WGS sequence"/>
</dbReference>
<dbReference type="PROSITE" id="PS51000">
    <property type="entry name" value="HTH_DEOR_2"/>
    <property type="match status" value="1"/>
</dbReference>
<dbReference type="InterPro" id="IPR050313">
    <property type="entry name" value="Carb_Metab_HTH_regulators"/>
</dbReference>
<feature type="domain" description="HTH deoR-type" evidence="3">
    <location>
        <begin position="3"/>
        <end position="58"/>
    </location>
</feature>
<protein>
    <submittedName>
        <fullName evidence="4">DeoR/GlpR family transcriptional regulator of sugar metabolism</fullName>
    </submittedName>
</protein>
<dbReference type="PANTHER" id="PTHR30363">
    <property type="entry name" value="HTH-TYPE TRANSCRIPTIONAL REGULATOR SRLR-RELATED"/>
    <property type="match status" value="1"/>
</dbReference>
<dbReference type="InterPro" id="IPR036388">
    <property type="entry name" value="WH-like_DNA-bd_sf"/>
</dbReference>
<dbReference type="Gene3D" id="1.10.10.10">
    <property type="entry name" value="Winged helix-like DNA-binding domain superfamily/Winged helix DNA-binding domain"/>
    <property type="match status" value="1"/>
</dbReference>
<dbReference type="Pfam" id="PF00455">
    <property type="entry name" value="DeoRC"/>
    <property type="match status" value="1"/>
</dbReference>